<dbReference type="EMBL" id="FOLX01000001">
    <property type="protein sequence ID" value="SFC31380.1"/>
    <property type="molecule type" value="Genomic_DNA"/>
</dbReference>
<evidence type="ECO:0000313" key="3">
    <source>
        <dbReference type="EMBL" id="SFC31380.1"/>
    </source>
</evidence>
<reference evidence="3 4" key="1">
    <citation type="submission" date="2016-10" db="EMBL/GenBank/DDBJ databases">
        <authorList>
            <person name="de Groot N.N."/>
        </authorList>
    </citation>
    <scope>NUCLEOTIDE SEQUENCE [LARGE SCALE GENOMIC DNA]</scope>
    <source>
        <strain evidence="3 4">DSM 29619</strain>
    </source>
</reference>
<dbReference type="PANTHER" id="PTHR23339">
    <property type="entry name" value="TYROSINE SPECIFIC PROTEIN PHOSPHATASE AND DUAL SPECIFICITY PROTEIN PHOSPHATASE"/>
    <property type="match status" value="1"/>
</dbReference>
<proteinExistence type="predicted"/>
<sequence>MCDSESSFRAKISCPKTGACVMSGFPGLATGVDGEPYLDPHNLEATLSDIMGAGATRLVVLTEEAELPEGAFAFLQAGAAQAGLNLSYLPIPDYHAPDATILAAWHRLADGIDTLPRDGGTLAFCCQHGAGRSGTMAALMLIEQGLTADQAVAKVREGFSEAVESENQLIFLQKISGELKLEPHNLDPQ</sequence>
<dbReference type="SUPFAM" id="SSF52799">
    <property type="entry name" value="(Phosphotyrosine protein) phosphatases II"/>
    <property type="match status" value="1"/>
</dbReference>
<dbReference type="Proteomes" id="UP000231644">
    <property type="component" value="Unassembled WGS sequence"/>
</dbReference>
<organism evidence="3 4">
    <name type="scientific">Pseudooceanicola nitratireducens</name>
    <dbReference type="NCBI Taxonomy" id="517719"/>
    <lineage>
        <taxon>Bacteria</taxon>
        <taxon>Pseudomonadati</taxon>
        <taxon>Pseudomonadota</taxon>
        <taxon>Alphaproteobacteria</taxon>
        <taxon>Rhodobacterales</taxon>
        <taxon>Paracoccaceae</taxon>
        <taxon>Pseudooceanicola</taxon>
    </lineage>
</organism>
<dbReference type="InterPro" id="IPR029021">
    <property type="entry name" value="Prot-tyrosine_phosphatase-like"/>
</dbReference>
<evidence type="ECO:0000313" key="4">
    <source>
        <dbReference type="Proteomes" id="UP000231644"/>
    </source>
</evidence>
<evidence type="ECO:0000259" key="2">
    <source>
        <dbReference type="PROSITE" id="PS50056"/>
    </source>
</evidence>
<keyword evidence="1" id="KW-0378">Hydrolase</keyword>
<keyword evidence="4" id="KW-1185">Reference proteome</keyword>
<evidence type="ECO:0000256" key="1">
    <source>
        <dbReference type="ARBA" id="ARBA00022801"/>
    </source>
</evidence>
<feature type="domain" description="Tyrosine specific protein phosphatases" evidence="2">
    <location>
        <begin position="106"/>
        <end position="170"/>
    </location>
</feature>
<dbReference type="STRING" id="517719.SAMN05421762_0504"/>
<dbReference type="GO" id="GO:0016791">
    <property type="term" value="F:phosphatase activity"/>
    <property type="evidence" value="ECO:0007669"/>
    <property type="project" value="UniProtKB-ARBA"/>
</dbReference>
<dbReference type="PROSITE" id="PS50056">
    <property type="entry name" value="TYR_PHOSPHATASE_2"/>
    <property type="match status" value="1"/>
</dbReference>
<dbReference type="InterPro" id="IPR050561">
    <property type="entry name" value="PTP"/>
</dbReference>
<accession>A0A1I1IDT6</accession>
<name>A0A1I1IDT6_9RHOB</name>
<dbReference type="AlphaFoldDB" id="A0A1I1IDT6"/>
<protein>
    <submittedName>
        <fullName evidence="3">Protein-tyrosine phosphatase</fullName>
    </submittedName>
</protein>
<dbReference type="InterPro" id="IPR057023">
    <property type="entry name" value="PTP-SAK"/>
</dbReference>
<dbReference type="Gene3D" id="3.90.190.10">
    <property type="entry name" value="Protein tyrosine phosphatase superfamily"/>
    <property type="match status" value="1"/>
</dbReference>
<dbReference type="InterPro" id="IPR003595">
    <property type="entry name" value="Tyr_Pase_cat"/>
</dbReference>
<dbReference type="Pfam" id="PF22784">
    <property type="entry name" value="PTP-SAK"/>
    <property type="match status" value="1"/>
</dbReference>
<gene>
    <name evidence="3" type="ORF">SAMN05421762_0504</name>
</gene>
<dbReference type="InterPro" id="IPR000387">
    <property type="entry name" value="Tyr_Pase_dom"/>
</dbReference>
<dbReference type="SMART" id="SM00404">
    <property type="entry name" value="PTPc_motif"/>
    <property type="match status" value="1"/>
</dbReference>